<protein>
    <submittedName>
        <fullName evidence="2">Uncharacterized protein</fullName>
    </submittedName>
</protein>
<keyword evidence="3" id="KW-1185">Reference proteome</keyword>
<dbReference type="Proteomes" id="UP001189429">
    <property type="component" value="Unassembled WGS sequence"/>
</dbReference>
<sequence>MLMMLNFKQSARGAIRQPPNIITWIVTLERLQTCGAATDPQAVVQEWNQQCPKGQQLKGGQAQAVQLVLEKMPRAILAKVIEHVYTVSMDMMVDRMLCDWAPRPERLRRKVLRKEMEGHAEMAALVAYIYNKTMHTTPLMATDLLANFCKPFVEGSDHHLSLELSTILADKPAEIQVEHISCIKALIIKHKGSHQQPGSSTVQLTQDLEADNYGILQASIEHDIKAAILHREKVRTWGPTAYWQKLEDGQKQWTDLTDGVRVYMKRYMKVVVADNSVNMLKAFMERKRTITQKPHHRVSIESAAVLAYVNWLAPAGTRSLQKKCREALMSALASDCPQPLILAMAPTHCNNASKLWISQRDSLNSLTNAGLDIDMEFSVLLKDRADKRDDRPGTINGRVRRAIGSPNPAHNGFWKTRKPLDERRTEPTSQLLVSDMACHDDGDGFLPAADHGGSTTHSSVRGRGKFEQLGPDTCVSILDATFDGLKDAASVGITFFVDVNVCRGDMMAAWIRKARNMQVPSYYFGTVADGAALEWVEGYAVESIAKSIKGGSLSMPGVKLIQVDDAATSTPKPLVPQLKLLVWDEDNQKAKIPEDF</sequence>
<accession>A0ABN9YES0</accession>
<proteinExistence type="predicted"/>
<comment type="caution">
    <text evidence="2">The sequence shown here is derived from an EMBL/GenBank/DDBJ whole genome shotgun (WGS) entry which is preliminary data.</text>
</comment>
<reference evidence="2" key="1">
    <citation type="submission" date="2023-10" db="EMBL/GenBank/DDBJ databases">
        <authorList>
            <person name="Chen Y."/>
            <person name="Shah S."/>
            <person name="Dougan E. K."/>
            <person name="Thang M."/>
            <person name="Chan C."/>
        </authorList>
    </citation>
    <scope>NUCLEOTIDE SEQUENCE [LARGE SCALE GENOMIC DNA]</scope>
</reference>
<evidence type="ECO:0000313" key="2">
    <source>
        <dbReference type="EMBL" id="CAK0910264.1"/>
    </source>
</evidence>
<evidence type="ECO:0000256" key="1">
    <source>
        <dbReference type="SAM" id="MobiDB-lite"/>
    </source>
</evidence>
<feature type="region of interest" description="Disordered" evidence="1">
    <location>
        <begin position="390"/>
        <end position="415"/>
    </location>
</feature>
<dbReference type="EMBL" id="CAUYUJ010022359">
    <property type="protein sequence ID" value="CAK0910264.1"/>
    <property type="molecule type" value="Genomic_DNA"/>
</dbReference>
<organism evidence="2 3">
    <name type="scientific">Prorocentrum cordatum</name>
    <dbReference type="NCBI Taxonomy" id="2364126"/>
    <lineage>
        <taxon>Eukaryota</taxon>
        <taxon>Sar</taxon>
        <taxon>Alveolata</taxon>
        <taxon>Dinophyceae</taxon>
        <taxon>Prorocentrales</taxon>
        <taxon>Prorocentraceae</taxon>
        <taxon>Prorocentrum</taxon>
    </lineage>
</organism>
<gene>
    <name evidence="2" type="ORF">PCOR1329_LOCUS84488</name>
</gene>
<evidence type="ECO:0000313" key="3">
    <source>
        <dbReference type="Proteomes" id="UP001189429"/>
    </source>
</evidence>
<name>A0ABN9YES0_9DINO</name>